<dbReference type="AlphaFoldDB" id="A0A6N2BPB4"/>
<evidence type="ECO:0000313" key="2">
    <source>
        <dbReference type="EMBL" id="TMW96886.1"/>
    </source>
</evidence>
<evidence type="ECO:0000256" key="1">
    <source>
        <dbReference type="SAM" id="MobiDB-lite"/>
    </source>
</evidence>
<gene>
    <name evidence="2" type="ORF">EJD97_006600</name>
</gene>
<protein>
    <submittedName>
        <fullName evidence="2">Uncharacterized protein</fullName>
    </submittedName>
</protein>
<feature type="region of interest" description="Disordered" evidence="1">
    <location>
        <begin position="1"/>
        <end position="23"/>
    </location>
</feature>
<sequence>MPFSNSPQIHTTPSSTPVPRRPRKHIPIKQKAIHTARTLQEIQAHLEMLAESTKKRHQTGAILRIPCIGLEEYHWGKDDNCALTSKFTQGRVSDRPRNVLKGEMSPFPKLVFEVVHKGIIPRGERRNEANFRDMGLGHAFDTIRPINWPSLIIKHMVRIVDPKKPHQFSYGNLLTTVFKEFGVPLKDGRSLSKYDMFTQTTLAECNLLDDAADQVPLRSAGPVTALISELNEARAQNVLPKDEVNILQAQLVASQGEVGRLKDQLIEQQIDNNARVDHILHTFSRP</sequence>
<organism evidence="2">
    <name type="scientific">Solanum chilense</name>
    <name type="common">Tomato</name>
    <name type="synonym">Lycopersicon chilense</name>
    <dbReference type="NCBI Taxonomy" id="4083"/>
    <lineage>
        <taxon>Eukaryota</taxon>
        <taxon>Viridiplantae</taxon>
        <taxon>Streptophyta</taxon>
        <taxon>Embryophyta</taxon>
        <taxon>Tracheophyta</taxon>
        <taxon>Spermatophyta</taxon>
        <taxon>Magnoliopsida</taxon>
        <taxon>eudicotyledons</taxon>
        <taxon>Gunneridae</taxon>
        <taxon>Pentapetalae</taxon>
        <taxon>asterids</taxon>
        <taxon>lamiids</taxon>
        <taxon>Solanales</taxon>
        <taxon>Solanaceae</taxon>
        <taxon>Solanoideae</taxon>
        <taxon>Solaneae</taxon>
        <taxon>Solanum</taxon>
        <taxon>Solanum subgen. Lycopersicon</taxon>
    </lineage>
</organism>
<dbReference type="EMBL" id="RXGB01001948">
    <property type="protein sequence ID" value="TMW96886.1"/>
    <property type="molecule type" value="Genomic_DNA"/>
</dbReference>
<name>A0A6N2BPB4_SOLCI</name>
<feature type="compositionally biased region" description="Polar residues" evidence="1">
    <location>
        <begin position="1"/>
        <end position="10"/>
    </location>
</feature>
<comment type="caution">
    <text evidence="2">The sequence shown here is derived from an EMBL/GenBank/DDBJ whole genome shotgun (WGS) entry which is preliminary data.</text>
</comment>
<proteinExistence type="predicted"/>
<reference evidence="2" key="1">
    <citation type="submission" date="2019-05" db="EMBL/GenBank/DDBJ databases">
        <title>The de novo reference genome and transcriptome assemblies of the wild tomato species Solanum chilense.</title>
        <authorList>
            <person name="Stam R."/>
            <person name="Nosenko T."/>
            <person name="Hoerger A.C."/>
            <person name="Stephan W."/>
            <person name="Seidel M.A."/>
            <person name="Kuhn J.M.M."/>
            <person name="Haberer G."/>
            <person name="Tellier A."/>
        </authorList>
    </citation>
    <scope>NUCLEOTIDE SEQUENCE</scope>
    <source>
        <tissue evidence="2">Mature leaves</tissue>
    </source>
</reference>
<accession>A0A6N2BPB4</accession>